<dbReference type="SUPFAM" id="SSF47413">
    <property type="entry name" value="lambda repressor-like DNA-binding domains"/>
    <property type="match status" value="1"/>
</dbReference>
<sequence length="225" mass="24880">MGDDDEMAGAGDGGTSAGGLGPGPSPDPATWGSMANWTEAERECWFMGPFGGGMPGLVRRIRRILDVSQRGLAALLGVSQSVVARWETGRTSPRASAVERLLGMAKVRATLHDEESGEEVTPMRADGARKHGGSRFPAHTDLRVTGWWIPRELRSMTSVEYFSSRDRSRERRDPAIHYRTGRRAKWVERLVRGVPDDHPALHQLVAEAEHLDEVREARRHPERAA</sequence>
<feature type="region of interest" description="Disordered" evidence="1">
    <location>
        <begin position="1"/>
        <end position="33"/>
    </location>
</feature>
<dbReference type="Gene3D" id="1.10.260.40">
    <property type="entry name" value="lambda repressor-like DNA-binding domains"/>
    <property type="match status" value="1"/>
</dbReference>
<dbReference type="EMBL" id="SDWT01000002">
    <property type="protein sequence ID" value="RYB91863.1"/>
    <property type="molecule type" value="Genomic_DNA"/>
</dbReference>
<dbReference type="CDD" id="cd00093">
    <property type="entry name" value="HTH_XRE"/>
    <property type="match status" value="1"/>
</dbReference>
<dbReference type="InterPro" id="IPR010982">
    <property type="entry name" value="Lambda_DNA-bd_dom_sf"/>
</dbReference>
<dbReference type="GO" id="GO:0003677">
    <property type="term" value="F:DNA binding"/>
    <property type="evidence" value="ECO:0007669"/>
    <property type="project" value="InterPro"/>
</dbReference>
<feature type="compositionally biased region" description="Gly residues" evidence="1">
    <location>
        <begin position="10"/>
        <end position="22"/>
    </location>
</feature>
<dbReference type="PROSITE" id="PS50943">
    <property type="entry name" value="HTH_CROC1"/>
    <property type="match status" value="1"/>
</dbReference>
<accession>A0A4Q2RWF0</accession>
<evidence type="ECO:0000313" key="4">
    <source>
        <dbReference type="Proteomes" id="UP000294071"/>
    </source>
</evidence>
<name>A0A4Q2RWF0_9ACTN</name>
<evidence type="ECO:0000313" key="3">
    <source>
        <dbReference type="EMBL" id="RYB91863.1"/>
    </source>
</evidence>
<organism evidence="3 4">
    <name type="scientific">Nocardioides oleivorans</name>
    <dbReference type="NCBI Taxonomy" id="273676"/>
    <lineage>
        <taxon>Bacteria</taxon>
        <taxon>Bacillati</taxon>
        <taxon>Actinomycetota</taxon>
        <taxon>Actinomycetes</taxon>
        <taxon>Propionibacteriales</taxon>
        <taxon>Nocardioidaceae</taxon>
        <taxon>Nocardioides</taxon>
    </lineage>
</organism>
<evidence type="ECO:0000259" key="2">
    <source>
        <dbReference type="PROSITE" id="PS50943"/>
    </source>
</evidence>
<dbReference type="InterPro" id="IPR001387">
    <property type="entry name" value="Cro/C1-type_HTH"/>
</dbReference>
<comment type="caution">
    <text evidence="3">The sequence shown here is derived from an EMBL/GenBank/DDBJ whole genome shotgun (WGS) entry which is preliminary data.</text>
</comment>
<dbReference type="RefSeq" id="WP_129401529.1">
    <property type="nucleotide sequence ID" value="NZ_SDWT01000002.1"/>
</dbReference>
<dbReference type="OrthoDB" id="3776222at2"/>
<keyword evidence="4" id="KW-1185">Reference proteome</keyword>
<dbReference type="Proteomes" id="UP000294071">
    <property type="component" value="Unassembled WGS sequence"/>
</dbReference>
<proteinExistence type="predicted"/>
<feature type="domain" description="HTH cro/C1-type" evidence="2">
    <location>
        <begin position="58"/>
        <end position="101"/>
    </location>
</feature>
<evidence type="ECO:0000256" key="1">
    <source>
        <dbReference type="SAM" id="MobiDB-lite"/>
    </source>
</evidence>
<gene>
    <name evidence="3" type="ORF">EUA93_17185</name>
</gene>
<feature type="region of interest" description="Disordered" evidence="1">
    <location>
        <begin position="112"/>
        <end position="136"/>
    </location>
</feature>
<reference evidence="3 4" key="1">
    <citation type="submission" date="2019-01" db="EMBL/GenBank/DDBJ databases">
        <title>Novel species of Nocardioides.</title>
        <authorList>
            <person name="Liu Q."/>
            <person name="Xin Y.-H."/>
        </authorList>
    </citation>
    <scope>NUCLEOTIDE SEQUENCE [LARGE SCALE GENOMIC DNA]</scope>
    <source>
        <strain evidence="3 4">CGMCC 4.6882</strain>
    </source>
</reference>
<dbReference type="Pfam" id="PF01381">
    <property type="entry name" value="HTH_3"/>
    <property type="match status" value="1"/>
</dbReference>
<protein>
    <submittedName>
        <fullName evidence="3">XRE family transcriptional regulator</fullName>
    </submittedName>
</protein>
<dbReference type="AlphaFoldDB" id="A0A4Q2RWF0"/>
<dbReference type="SMART" id="SM00530">
    <property type="entry name" value="HTH_XRE"/>
    <property type="match status" value="1"/>
</dbReference>